<proteinExistence type="predicted"/>
<accession>A0AAV2CZ07</accession>
<dbReference type="AlphaFoldDB" id="A0AAV2CZ07"/>
<feature type="domain" description="RNase H type-1" evidence="1">
    <location>
        <begin position="1"/>
        <end position="80"/>
    </location>
</feature>
<dbReference type="Pfam" id="PF13456">
    <property type="entry name" value="RVT_3"/>
    <property type="match status" value="1"/>
</dbReference>
<reference evidence="2 3" key="1">
    <citation type="submission" date="2024-04" db="EMBL/GenBank/DDBJ databases">
        <authorList>
            <person name="Fracassetti M."/>
        </authorList>
    </citation>
    <scope>NUCLEOTIDE SEQUENCE [LARGE SCALE GENOMIC DNA]</scope>
</reference>
<dbReference type="EMBL" id="OZ034814">
    <property type="protein sequence ID" value="CAL1361767.1"/>
    <property type="molecule type" value="Genomic_DNA"/>
</dbReference>
<dbReference type="GO" id="GO:0003676">
    <property type="term" value="F:nucleic acid binding"/>
    <property type="evidence" value="ECO:0007669"/>
    <property type="project" value="InterPro"/>
</dbReference>
<evidence type="ECO:0000313" key="2">
    <source>
        <dbReference type="EMBL" id="CAL1361767.1"/>
    </source>
</evidence>
<dbReference type="GO" id="GO:0004523">
    <property type="term" value="F:RNA-DNA hybrid ribonuclease activity"/>
    <property type="evidence" value="ECO:0007669"/>
    <property type="project" value="InterPro"/>
</dbReference>
<name>A0AAV2CZ07_9ROSI</name>
<gene>
    <name evidence="2" type="ORF">LTRI10_LOCUS9128</name>
</gene>
<keyword evidence="3" id="KW-1185">Reference proteome</keyword>
<evidence type="ECO:0000259" key="1">
    <source>
        <dbReference type="Pfam" id="PF13456"/>
    </source>
</evidence>
<dbReference type="InterPro" id="IPR053151">
    <property type="entry name" value="RNase_H-like"/>
</dbReference>
<dbReference type="InterPro" id="IPR002156">
    <property type="entry name" value="RNaseH_domain"/>
</dbReference>
<protein>
    <recommendedName>
        <fullName evidence="1">RNase H type-1 domain-containing protein</fullName>
    </recommendedName>
</protein>
<dbReference type="PANTHER" id="PTHR47723:SF21">
    <property type="entry name" value="POLYNUCLEOTIDYL TRANSFERASE, RIBONUCLEASE H-LIKE SUPERFAMILY PROTEIN"/>
    <property type="match status" value="1"/>
</dbReference>
<dbReference type="Proteomes" id="UP001497516">
    <property type="component" value="Chromosome 10"/>
</dbReference>
<sequence>MVVRNAAGSFLMAIVASERSQWEPELAQARAMLYGLRSTIQHQLLPVIIESDCQALVKQIGNDERKMTEVESIVEEIEAIAAGA</sequence>
<dbReference type="PANTHER" id="PTHR47723">
    <property type="entry name" value="OS05G0353850 PROTEIN"/>
    <property type="match status" value="1"/>
</dbReference>
<evidence type="ECO:0000313" key="3">
    <source>
        <dbReference type="Proteomes" id="UP001497516"/>
    </source>
</evidence>
<organism evidence="2 3">
    <name type="scientific">Linum trigynum</name>
    <dbReference type="NCBI Taxonomy" id="586398"/>
    <lineage>
        <taxon>Eukaryota</taxon>
        <taxon>Viridiplantae</taxon>
        <taxon>Streptophyta</taxon>
        <taxon>Embryophyta</taxon>
        <taxon>Tracheophyta</taxon>
        <taxon>Spermatophyta</taxon>
        <taxon>Magnoliopsida</taxon>
        <taxon>eudicotyledons</taxon>
        <taxon>Gunneridae</taxon>
        <taxon>Pentapetalae</taxon>
        <taxon>rosids</taxon>
        <taxon>fabids</taxon>
        <taxon>Malpighiales</taxon>
        <taxon>Linaceae</taxon>
        <taxon>Linum</taxon>
    </lineage>
</organism>